<evidence type="ECO:0000313" key="1">
    <source>
        <dbReference type="EMBL" id="KAJ5318707.1"/>
    </source>
</evidence>
<protein>
    <submittedName>
        <fullName evidence="1">Uncharacterized protein</fullName>
    </submittedName>
</protein>
<dbReference type="Proteomes" id="UP001147746">
    <property type="component" value="Unassembled WGS sequence"/>
</dbReference>
<dbReference type="EMBL" id="JAPZBO010000004">
    <property type="protein sequence ID" value="KAJ5318707.1"/>
    <property type="molecule type" value="Genomic_DNA"/>
</dbReference>
<name>A0A9W9KTK0_9EURO</name>
<keyword evidence="2" id="KW-1185">Reference proteome</keyword>
<comment type="caution">
    <text evidence="1">The sequence shown here is derived from an EMBL/GenBank/DDBJ whole genome shotgun (WGS) entry which is preliminary data.</text>
</comment>
<proteinExistence type="predicted"/>
<dbReference type="AlphaFoldDB" id="A0A9W9KTK0"/>
<sequence length="379" mass="44010">MKLSSVERLPPELLEIIFLEALEVNFARAFLKVATAVSRERVFEILLIHAFWNPRQRISNGNSTSRNLDSPLSQWDYHESRAFTKRLPCALYRILPPEHQKRLQATVTSCKWFNSRRLRVVQHTMLEMTLESVDSSIVRWEPYCYARQSRNTLSPIQIGDSLPVPRSVELCRNEPMQSIRVLDNFSFLVQRPESTKSFQTCTMFRFPEKALRGPWSNDRVDLLFNLWWNLDRKFKGTHFCLNRPAVSGDMVPEVCPSAYEEGIKNALKRRNTAVLLCLLDIRRCALLRSDESVEKARLPDEIFALALYYCTQKLDILQMLVQADLEWTLRRTKLQDPTSLPHAPAMATARDLAEAFLKISKYDSTQPRPFYNMPWPGIG</sequence>
<organism evidence="1 2">
    <name type="scientific">Penicillium atrosanguineum</name>
    <dbReference type="NCBI Taxonomy" id="1132637"/>
    <lineage>
        <taxon>Eukaryota</taxon>
        <taxon>Fungi</taxon>
        <taxon>Dikarya</taxon>
        <taxon>Ascomycota</taxon>
        <taxon>Pezizomycotina</taxon>
        <taxon>Eurotiomycetes</taxon>
        <taxon>Eurotiomycetidae</taxon>
        <taxon>Eurotiales</taxon>
        <taxon>Aspergillaceae</taxon>
        <taxon>Penicillium</taxon>
    </lineage>
</organism>
<evidence type="ECO:0000313" key="2">
    <source>
        <dbReference type="Proteomes" id="UP001147746"/>
    </source>
</evidence>
<accession>A0A9W9KTK0</accession>
<reference evidence="1" key="1">
    <citation type="submission" date="2022-12" db="EMBL/GenBank/DDBJ databases">
        <authorList>
            <person name="Petersen C."/>
        </authorList>
    </citation>
    <scope>NUCLEOTIDE SEQUENCE</scope>
    <source>
        <strain evidence="1">IBT 21472</strain>
    </source>
</reference>
<reference evidence="1" key="2">
    <citation type="journal article" date="2023" name="IMA Fungus">
        <title>Comparative genomic study of the Penicillium genus elucidates a diverse pangenome and 15 lateral gene transfer events.</title>
        <authorList>
            <person name="Petersen C."/>
            <person name="Sorensen T."/>
            <person name="Nielsen M.R."/>
            <person name="Sondergaard T.E."/>
            <person name="Sorensen J.L."/>
            <person name="Fitzpatrick D.A."/>
            <person name="Frisvad J.C."/>
            <person name="Nielsen K.L."/>
        </authorList>
    </citation>
    <scope>NUCLEOTIDE SEQUENCE</scope>
    <source>
        <strain evidence="1">IBT 21472</strain>
    </source>
</reference>
<gene>
    <name evidence="1" type="ORF">N7476_005127</name>
</gene>